<dbReference type="InterPro" id="IPR016024">
    <property type="entry name" value="ARM-type_fold"/>
</dbReference>
<dbReference type="InterPro" id="IPR011989">
    <property type="entry name" value="ARM-like"/>
</dbReference>
<dbReference type="InterPro" id="IPR032460">
    <property type="entry name" value="Symplekin/Pta1_N"/>
</dbReference>
<gene>
    <name evidence="2" type="ORF">MKW94_003901</name>
</gene>
<feature type="domain" description="Symplekin/Pta1 N-terminal" evidence="1">
    <location>
        <begin position="102"/>
        <end position="244"/>
    </location>
</feature>
<dbReference type="SUPFAM" id="SSF48371">
    <property type="entry name" value="ARM repeat"/>
    <property type="match status" value="1"/>
</dbReference>
<evidence type="ECO:0000313" key="3">
    <source>
        <dbReference type="Proteomes" id="UP001177140"/>
    </source>
</evidence>
<protein>
    <recommendedName>
        <fullName evidence="1">Symplekin/Pta1 N-terminal domain-containing protein</fullName>
    </recommendedName>
</protein>
<dbReference type="EMBL" id="JAJJMA010241821">
    <property type="protein sequence ID" value="MCL7042996.1"/>
    <property type="molecule type" value="Genomic_DNA"/>
</dbReference>
<organism evidence="2 3">
    <name type="scientific">Papaver nudicaule</name>
    <name type="common">Iceland poppy</name>
    <dbReference type="NCBI Taxonomy" id="74823"/>
    <lineage>
        <taxon>Eukaryota</taxon>
        <taxon>Viridiplantae</taxon>
        <taxon>Streptophyta</taxon>
        <taxon>Embryophyta</taxon>
        <taxon>Tracheophyta</taxon>
        <taxon>Spermatophyta</taxon>
        <taxon>Magnoliopsida</taxon>
        <taxon>Ranunculales</taxon>
        <taxon>Papaveraceae</taxon>
        <taxon>Papaveroideae</taxon>
        <taxon>Papaver</taxon>
    </lineage>
</organism>
<dbReference type="AlphaFoldDB" id="A0AA41VKL1"/>
<evidence type="ECO:0000313" key="2">
    <source>
        <dbReference type="EMBL" id="MCL7042996.1"/>
    </source>
</evidence>
<dbReference type="PANTHER" id="PTHR47184">
    <property type="entry name" value="PHOSPHATIDYLINOSITOL 3-AND 4-KINASE FAMILY PROTEIN-RELATED"/>
    <property type="match status" value="1"/>
</dbReference>
<reference evidence="2" key="1">
    <citation type="submission" date="2022-03" db="EMBL/GenBank/DDBJ databases">
        <title>A functionally conserved STORR gene fusion in Papaver species that diverged 16.8 million years ago.</title>
        <authorList>
            <person name="Catania T."/>
        </authorList>
    </citation>
    <scope>NUCLEOTIDE SEQUENCE</scope>
    <source>
        <strain evidence="2">S-191538</strain>
    </source>
</reference>
<sequence length="246" mass="27370">MAGGGVTSREQTLSLLSAVKNHGDLAVKLSSLKQAKDILCSVEPASLVVELFPYIVELQASNEVLVRRILIELMEELGLKVMDQSYVFMPVFLAYLKDDASSVVRQTIVSGANFFCSVLEEMALQYHQSGKVERWLEELWSWMVKFKDVIRGIALESGPVATKLLAIKFLETYVLLFTSDDSDVETSVKEVKGQNFNISWVAGGHPILDPDLLTEEANRSIGYLLDMLRSAKTLSGCVTITVINWF</sequence>
<evidence type="ECO:0000259" key="1">
    <source>
        <dbReference type="Pfam" id="PF11935"/>
    </source>
</evidence>
<dbReference type="Proteomes" id="UP001177140">
    <property type="component" value="Unassembled WGS sequence"/>
</dbReference>
<dbReference type="PANTHER" id="PTHR47184:SF3">
    <property type="entry name" value="PHOSPHATIDYLINOSITOL 3-AND 4-KINASE FAMILY PROTEIN-RELATED"/>
    <property type="match status" value="1"/>
</dbReference>
<comment type="caution">
    <text evidence="2">The sequence shown here is derived from an EMBL/GenBank/DDBJ whole genome shotgun (WGS) entry which is preliminary data.</text>
</comment>
<dbReference type="Gene3D" id="1.25.10.10">
    <property type="entry name" value="Leucine-rich Repeat Variant"/>
    <property type="match status" value="1"/>
</dbReference>
<name>A0AA41VKL1_PAPNU</name>
<keyword evidence="3" id="KW-1185">Reference proteome</keyword>
<proteinExistence type="predicted"/>
<dbReference type="Pfam" id="PF11935">
    <property type="entry name" value="SYMPK_PTA1_N"/>
    <property type="match status" value="1"/>
</dbReference>
<accession>A0AA41VKL1</accession>